<protein>
    <submittedName>
        <fullName evidence="1">Uncharacterized protein</fullName>
    </submittedName>
</protein>
<accession>A0ABS5J4T1</accession>
<keyword evidence="2" id="KW-1185">Reference proteome</keyword>
<evidence type="ECO:0000313" key="2">
    <source>
        <dbReference type="Proteomes" id="UP000676386"/>
    </source>
</evidence>
<dbReference type="RefSeq" id="WP_211975371.1">
    <property type="nucleotide sequence ID" value="NZ_CBFHAM010000004.1"/>
</dbReference>
<evidence type="ECO:0000313" key="1">
    <source>
        <dbReference type="EMBL" id="MBS0030233.1"/>
    </source>
</evidence>
<gene>
    <name evidence="1" type="ORF">KE626_23110</name>
</gene>
<comment type="caution">
    <text evidence="1">The sequence shown here is derived from an EMBL/GenBank/DDBJ whole genome shotgun (WGS) entry which is preliminary data.</text>
</comment>
<dbReference type="EMBL" id="JAGTXB010000013">
    <property type="protein sequence ID" value="MBS0030233.1"/>
    <property type="molecule type" value="Genomic_DNA"/>
</dbReference>
<proteinExistence type="predicted"/>
<reference evidence="1 2" key="1">
    <citation type="submission" date="2021-04" db="EMBL/GenBank/DDBJ databases">
        <title>Chitinophaga sp. nov., isolated from the rhizosphere soil.</title>
        <authorList>
            <person name="He S."/>
        </authorList>
    </citation>
    <scope>NUCLEOTIDE SEQUENCE [LARGE SCALE GENOMIC DNA]</scope>
    <source>
        <strain evidence="1 2">2R12</strain>
    </source>
</reference>
<dbReference type="Proteomes" id="UP000676386">
    <property type="component" value="Unassembled WGS sequence"/>
</dbReference>
<name>A0ABS5J4T1_9BACT</name>
<organism evidence="1 2">
    <name type="scientific">Chitinophaga hostae</name>
    <dbReference type="NCBI Taxonomy" id="2831022"/>
    <lineage>
        <taxon>Bacteria</taxon>
        <taxon>Pseudomonadati</taxon>
        <taxon>Bacteroidota</taxon>
        <taxon>Chitinophagia</taxon>
        <taxon>Chitinophagales</taxon>
        <taxon>Chitinophagaceae</taxon>
        <taxon>Chitinophaga</taxon>
    </lineage>
</organism>
<sequence>MKKITIEGKFSGTPNDFVVLDVFRSNALPNPYDFKKSYTGSFKETLKDLEPDTIYNIDFSGFTPGDFDIKISGEFQNTNPQTASFTNTSFTPGYVIQTNV</sequence>